<dbReference type="PANTHER" id="PTHR47691">
    <property type="entry name" value="REGULATOR-RELATED"/>
    <property type="match status" value="1"/>
</dbReference>
<evidence type="ECO:0000256" key="3">
    <source>
        <dbReference type="PROSITE-ProRule" id="PRU01091"/>
    </source>
</evidence>
<feature type="DNA-binding region" description="OmpR/PhoB-type" evidence="3">
    <location>
        <begin position="1"/>
        <end position="89"/>
    </location>
</feature>
<dbReference type="Gene3D" id="1.10.10.10">
    <property type="entry name" value="Winged helix-like DNA-binding domain superfamily/Winged helix DNA-binding domain"/>
    <property type="match status" value="1"/>
</dbReference>
<dbReference type="SUPFAM" id="SSF48452">
    <property type="entry name" value="TPR-like"/>
    <property type="match status" value="1"/>
</dbReference>
<name>A0ABT7YTM5_9ACTN</name>
<evidence type="ECO:0000256" key="1">
    <source>
        <dbReference type="ARBA" id="ARBA00005820"/>
    </source>
</evidence>
<sequence length="1044" mass="111775">MRIGLLGAFQVQVGDQPLEVPGARSRALLAALALEPGRIVPRSRLVDWIWGDEPPADEANALQVLVSRLRKALPKGAVESKSGGYLLAVEPDAVDVSRFEDLVARARNADDAEKAALLGAALQEWRGTALEGIALLGSKAFDAVVVGLNDRYVAVLGDRVDAEVRLGRGADLVTELTDLVNRYPMREGFVAALMRALAEAGRGAEALTAYQQLAERLGEELGVDPSAELSALNIALLRGEIGGRTENRRTNLRSELTAFVGKDDEVAAVADLASRHRLVTLHGPGGAGKTRLAVETARTMLGDLPDGAWLVELAAVSPVGAGGAGGELAQAVLTAVGLRDQQGAAGGDATDRLVAAIRDRVMLLVLDNCEHVIEEVSAFTDRLLGECRSLRIISTSREPLGITGEALWQVEPLALPAEDASPKEAAASPAVRLLRDRAEAVRRNIGGDDATLATMARICRALDGMPLAIELAAARLRTMSVDQLADRIDDRFQLLTGGSRTAMAHHRTLRAVVDWSWDLLNEAERELLQNLAVFTGGVSLEAAERVCPAGEYALDLLTALTEKSLLVAYGENEPRYRMLSTIREYAAQRLDEAGGTEPARRARLAYLNALAETADPLLRSADQLKWLAALEAEHDNLIGALREAIADGWSEDAMALAGSTAWYWYLSGRKAEGTELSLAAASLPGDGVPAEVQALACTAVTMFLTAGAGGDQFQAQEWIERGHDLAQRSGSRHPLLGFTEPLYRMLKAPDDFLSAFDPLVDGDDPWVRAQARLSRCWLRLSIGSDETDADDELAIALAEFRALGDRWGISQAQAFRAERFAMRGELADACRTYDEAATAEAELGAREEVAAVRARQAQLHWLLGDERASAAAMAAADLAADGIAWPDTAAELALAKAHLARWRGDADEARAQLAAVRYRPGGHSSGIDLMVSDLRAHLADDLAESRGHRRAAFGAAVNLGHPPMIAQALHGLADLALRQGDDAAAVRLLAAGDAVRGTRDLSQPDYHRIAEATRQRLGEPGFDEAMREGREADWKELAEAVLGE</sequence>
<dbReference type="SUPFAM" id="SSF52540">
    <property type="entry name" value="P-loop containing nucleoside triphosphate hydrolases"/>
    <property type="match status" value="1"/>
</dbReference>
<evidence type="ECO:0000256" key="2">
    <source>
        <dbReference type="ARBA" id="ARBA00023125"/>
    </source>
</evidence>
<comment type="caution">
    <text evidence="5">The sequence shown here is derived from an EMBL/GenBank/DDBJ whole genome shotgun (WGS) entry which is preliminary data.</text>
</comment>
<protein>
    <submittedName>
        <fullName evidence="5">BTAD domain-containing putative transcriptional regulator</fullName>
    </submittedName>
</protein>
<dbReference type="EMBL" id="JAUEMJ010000006">
    <property type="protein sequence ID" value="MDN3241991.1"/>
    <property type="molecule type" value="Genomic_DNA"/>
</dbReference>
<evidence type="ECO:0000259" key="4">
    <source>
        <dbReference type="PROSITE" id="PS51755"/>
    </source>
</evidence>
<dbReference type="InterPro" id="IPR005158">
    <property type="entry name" value="BTAD"/>
</dbReference>
<organism evidence="5 6">
    <name type="scientific">Glycomyces tritici</name>
    <dbReference type="NCBI Taxonomy" id="2665176"/>
    <lineage>
        <taxon>Bacteria</taxon>
        <taxon>Bacillati</taxon>
        <taxon>Actinomycetota</taxon>
        <taxon>Actinomycetes</taxon>
        <taxon>Glycomycetales</taxon>
        <taxon>Glycomycetaceae</taxon>
        <taxon>Glycomyces</taxon>
    </lineage>
</organism>
<dbReference type="RefSeq" id="WP_289958892.1">
    <property type="nucleotide sequence ID" value="NZ_JAUEMJ010000006.1"/>
</dbReference>
<keyword evidence="2 3" id="KW-0238">DNA-binding</keyword>
<dbReference type="PANTHER" id="PTHR47691:SF3">
    <property type="entry name" value="HTH-TYPE TRANSCRIPTIONAL REGULATOR RV0890C-RELATED"/>
    <property type="match status" value="1"/>
</dbReference>
<comment type="similarity">
    <text evidence="1">Belongs to the AfsR/DnrI/RedD regulatory family.</text>
</comment>
<dbReference type="Gene3D" id="1.25.40.10">
    <property type="entry name" value="Tetratricopeptide repeat domain"/>
    <property type="match status" value="1"/>
</dbReference>
<dbReference type="PRINTS" id="PR00364">
    <property type="entry name" value="DISEASERSIST"/>
</dbReference>
<dbReference type="InterPro" id="IPR016032">
    <property type="entry name" value="Sig_transdc_resp-reg_C-effctor"/>
</dbReference>
<evidence type="ECO:0000313" key="5">
    <source>
        <dbReference type="EMBL" id="MDN3241991.1"/>
    </source>
</evidence>
<dbReference type="InterPro" id="IPR058852">
    <property type="entry name" value="HTH_77"/>
</dbReference>
<dbReference type="Pfam" id="PF25872">
    <property type="entry name" value="HTH_77"/>
    <property type="match status" value="1"/>
</dbReference>
<dbReference type="Pfam" id="PF03704">
    <property type="entry name" value="BTAD"/>
    <property type="match status" value="1"/>
</dbReference>
<reference evidence="5" key="1">
    <citation type="submission" date="2023-06" db="EMBL/GenBank/DDBJ databases">
        <title>Gycomyces niveus sp.nov., a novel actinomycete isolated from soil in Shouguang.</title>
        <authorList>
            <person name="Yang X."/>
            <person name="Zhao J."/>
        </authorList>
    </citation>
    <scope>NUCLEOTIDE SEQUENCE</scope>
    <source>
        <strain evidence="5">NEAU C2</strain>
    </source>
</reference>
<dbReference type="PROSITE" id="PS51755">
    <property type="entry name" value="OMPR_PHOB"/>
    <property type="match status" value="1"/>
</dbReference>
<dbReference type="InterPro" id="IPR027417">
    <property type="entry name" value="P-loop_NTPase"/>
</dbReference>
<keyword evidence="6" id="KW-1185">Reference proteome</keyword>
<accession>A0ABT7YTM5</accession>
<dbReference type="SUPFAM" id="SSF46894">
    <property type="entry name" value="C-terminal effector domain of the bipartite response regulators"/>
    <property type="match status" value="1"/>
</dbReference>
<dbReference type="CDD" id="cd15831">
    <property type="entry name" value="BTAD"/>
    <property type="match status" value="1"/>
</dbReference>
<dbReference type="Proteomes" id="UP001171902">
    <property type="component" value="Unassembled WGS sequence"/>
</dbReference>
<dbReference type="InterPro" id="IPR036388">
    <property type="entry name" value="WH-like_DNA-bd_sf"/>
</dbReference>
<dbReference type="InterPro" id="IPR011990">
    <property type="entry name" value="TPR-like_helical_dom_sf"/>
</dbReference>
<feature type="domain" description="OmpR/PhoB-type" evidence="4">
    <location>
        <begin position="1"/>
        <end position="89"/>
    </location>
</feature>
<proteinExistence type="inferred from homology"/>
<dbReference type="SMART" id="SM00862">
    <property type="entry name" value="Trans_reg_C"/>
    <property type="match status" value="1"/>
</dbReference>
<evidence type="ECO:0000313" key="6">
    <source>
        <dbReference type="Proteomes" id="UP001171902"/>
    </source>
</evidence>
<dbReference type="InterPro" id="IPR001867">
    <property type="entry name" value="OmpR/PhoB-type_DNA-bd"/>
</dbReference>
<dbReference type="SMART" id="SM01043">
    <property type="entry name" value="BTAD"/>
    <property type="match status" value="1"/>
</dbReference>
<dbReference type="Pfam" id="PF00486">
    <property type="entry name" value="Trans_reg_C"/>
    <property type="match status" value="1"/>
</dbReference>
<gene>
    <name evidence="5" type="ORF">QWI33_19880</name>
</gene>